<dbReference type="GeneID" id="108668736"/>
<keyword evidence="3" id="KW-1185">Reference proteome</keyword>
<dbReference type="AlphaFoldDB" id="A0A8B7ND74"/>
<proteinExistence type="predicted"/>
<dbReference type="SUPFAM" id="SSF57625">
    <property type="entry name" value="Invertebrate chitin-binding proteins"/>
    <property type="match status" value="1"/>
</dbReference>
<dbReference type="InterPro" id="IPR002557">
    <property type="entry name" value="Chitin-bd_dom"/>
</dbReference>
<dbReference type="RefSeq" id="XP_018011471.1">
    <property type="nucleotide sequence ID" value="XM_018155982.2"/>
</dbReference>
<dbReference type="Pfam" id="PF01607">
    <property type="entry name" value="CBM_14"/>
    <property type="match status" value="1"/>
</dbReference>
<evidence type="ECO:0000313" key="3">
    <source>
        <dbReference type="Proteomes" id="UP000694843"/>
    </source>
</evidence>
<reference evidence="4" key="1">
    <citation type="submission" date="2025-08" db="UniProtKB">
        <authorList>
            <consortium name="RefSeq"/>
        </authorList>
    </citation>
    <scope>IDENTIFICATION</scope>
    <source>
        <tissue evidence="4">Whole organism</tissue>
    </source>
</reference>
<dbReference type="PROSITE" id="PS50940">
    <property type="entry name" value="CHIT_BIND_II"/>
    <property type="match status" value="1"/>
</dbReference>
<keyword evidence="1" id="KW-0732">Signal</keyword>
<feature type="signal peptide" evidence="1">
    <location>
        <begin position="1"/>
        <end position="19"/>
    </location>
</feature>
<sequence length="284" mass="31602">MSWTFKLALLAAASSVSLGGATHNKDQSAFFKYGVLCHGSRGGCAWFTIRRESDRLKLGLHYSAQHTKLDQLEGHTVHSGDSENETFLKIITPTIWEELVATKRASNYEPRLDLSEEAMASSATNPVIDSSPFATDRPLMDVSTATDFPTKESFVAEQPMGVDVNGNHKTPRRASLQSYEKNYSRDKIPVTFEPEGVVAASIEPEQPMQLTAMWEYDRTCKPICKRVGELFPHLTNCDKYYQCSNRGPQSLSCGQGTSYSPLINTCDHAHSAVNDYCHMHEQCP</sequence>
<dbReference type="SMART" id="SM00494">
    <property type="entry name" value="ChtBD2"/>
    <property type="match status" value="1"/>
</dbReference>
<dbReference type="GO" id="GO:0005576">
    <property type="term" value="C:extracellular region"/>
    <property type="evidence" value="ECO:0007669"/>
    <property type="project" value="InterPro"/>
</dbReference>
<evidence type="ECO:0000256" key="1">
    <source>
        <dbReference type="SAM" id="SignalP"/>
    </source>
</evidence>
<accession>A0A8B7ND74</accession>
<organism evidence="3 4">
    <name type="scientific">Hyalella azteca</name>
    <name type="common">Amphipod</name>
    <dbReference type="NCBI Taxonomy" id="294128"/>
    <lineage>
        <taxon>Eukaryota</taxon>
        <taxon>Metazoa</taxon>
        <taxon>Ecdysozoa</taxon>
        <taxon>Arthropoda</taxon>
        <taxon>Crustacea</taxon>
        <taxon>Multicrustacea</taxon>
        <taxon>Malacostraca</taxon>
        <taxon>Eumalacostraca</taxon>
        <taxon>Peracarida</taxon>
        <taxon>Amphipoda</taxon>
        <taxon>Senticaudata</taxon>
        <taxon>Talitrida</taxon>
        <taxon>Talitroidea</taxon>
        <taxon>Hyalellidae</taxon>
        <taxon>Hyalella</taxon>
    </lineage>
</organism>
<dbReference type="Proteomes" id="UP000694843">
    <property type="component" value="Unplaced"/>
</dbReference>
<evidence type="ECO:0000313" key="4">
    <source>
        <dbReference type="RefSeq" id="XP_018011471.1"/>
    </source>
</evidence>
<protein>
    <submittedName>
        <fullName evidence="4">Uncharacterized protein LOC108668736 isoform X2</fullName>
    </submittedName>
</protein>
<dbReference type="Gene3D" id="2.170.140.10">
    <property type="entry name" value="Chitin binding domain"/>
    <property type="match status" value="1"/>
</dbReference>
<dbReference type="GO" id="GO:0008061">
    <property type="term" value="F:chitin binding"/>
    <property type="evidence" value="ECO:0007669"/>
    <property type="project" value="InterPro"/>
</dbReference>
<dbReference type="InterPro" id="IPR036508">
    <property type="entry name" value="Chitin-bd_dom_sf"/>
</dbReference>
<gene>
    <name evidence="4" type="primary">LOC108668736</name>
</gene>
<feature type="domain" description="Chitin-binding type-2" evidence="2">
    <location>
        <begin position="221"/>
        <end position="279"/>
    </location>
</feature>
<name>A0A8B7ND74_HYAAZ</name>
<feature type="chain" id="PRO_5034938923" evidence="1">
    <location>
        <begin position="20"/>
        <end position="284"/>
    </location>
</feature>
<evidence type="ECO:0000259" key="2">
    <source>
        <dbReference type="PROSITE" id="PS50940"/>
    </source>
</evidence>